<evidence type="ECO:0000259" key="7">
    <source>
        <dbReference type="PROSITE" id="PS50135"/>
    </source>
</evidence>
<feature type="compositionally biased region" description="Polar residues" evidence="5">
    <location>
        <begin position="119"/>
        <end position="132"/>
    </location>
</feature>
<dbReference type="PANTHER" id="PTHR21540">
    <property type="entry name" value="RING FINGER AND SWIM DOMAIN-CONTAINING PROTEIN 2"/>
    <property type="match status" value="1"/>
</dbReference>
<evidence type="ECO:0000259" key="6">
    <source>
        <dbReference type="PROSITE" id="PS50089"/>
    </source>
</evidence>
<keyword evidence="3" id="KW-0862">Zinc</keyword>
<evidence type="ECO:0000313" key="10">
    <source>
        <dbReference type="Proteomes" id="UP001178508"/>
    </source>
</evidence>
<protein>
    <submittedName>
        <fullName evidence="9">E3 ubiquitin-protein ligase ZSWIM2 isoform X1</fullName>
    </submittedName>
</protein>
<dbReference type="EMBL" id="OY660887">
    <property type="protein sequence ID" value="CAJ1087769.1"/>
    <property type="molecule type" value="Genomic_DNA"/>
</dbReference>
<reference evidence="9" key="1">
    <citation type="submission" date="2023-08" db="EMBL/GenBank/DDBJ databases">
        <authorList>
            <person name="Alioto T."/>
            <person name="Alioto T."/>
            <person name="Gomez Garrido J."/>
        </authorList>
    </citation>
    <scope>NUCLEOTIDE SEQUENCE</scope>
</reference>
<dbReference type="AlphaFoldDB" id="A0AAV1HRL7"/>
<keyword evidence="10" id="KW-1185">Reference proteome</keyword>
<dbReference type="InterPro" id="IPR039903">
    <property type="entry name" value="Zswim2"/>
</dbReference>
<evidence type="ECO:0000259" key="8">
    <source>
        <dbReference type="PROSITE" id="PS50966"/>
    </source>
</evidence>
<dbReference type="PROSITE" id="PS50135">
    <property type="entry name" value="ZF_ZZ_2"/>
    <property type="match status" value="1"/>
</dbReference>
<accession>A0AAV1HRL7</accession>
<dbReference type="SUPFAM" id="SSF57850">
    <property type="entry name" value="RING/U-box"/>
    <property type="match status" value="3"/>
</dbReference>
<evidence type="ECO:0000256" key="1">
    <source>
        <dbReference type="ARBA" id="ARBA00022723"/>
    </source>
</evidence>
<evidence type="ECO:0000256" key="5">
    <source>
        <dbReference type="SAM" id="MobiDB-lite"/>
    </source>
</evidence>
<dbReference type="InterPro" id="IPR000433">
    <property type="entry name" value="Znf_ZZ"/>
</dbReference>
<dbReference type="Pfam" id="PF13639">
    <property type="entry name" value="zf-RING_2"/>
    <property type="match status" value="1"/>
</dbReference>
<keyword evidence="1" id="KW-0479">Metal-binding</keyword>
<evidence type="ECO:0000256" key="4">
    <source>
        <dbReference type="PROSITE-ProRule" id="PRU00228"/>
    </source>
</evidence>
<dbReference type="GO" id="GO:0008270">
    <property type="term" value="F:zinc ion binding"/>
    <property type="evidence" value="ECO:0007669"/>
    <property type="project" value="UniProtKB-KW"/>
</dbReference>
<dbReference type="InterPro" id="IPR001841">
    <property type="entry name" value="Znf_RING"/>
</dbReference>
<evidence type="ECO:0000256" key="2">
    <source>
        <dbReference type="ARBA" id="ARBA00022771"/>
    </source>
</evidence>
<dbReference type="PANTHER" id="PTHR21540:SF3">
    <property type="entry name" value="E3 UBIQUITIN-PROTEIN LIGASE ZSWIM2"/>
    <property type="match status" value="1"/>
</dbReference>
<dbReference type="Pfam" id="PF04434">
    <property type="entry name" value="SWIM"/>
    <property type="match status" value="1"/>
</dbReference>
<dbReference type="Proteomes" id="UP001178508">
    <property type="component" value="Chromosome 24"/>
</dbReference>
<feature type="domain" description="RING-type" evidence="6">
    <location>
        <begin position="337"/>
        <end position="377"/>
    </location>
</feature>
<keyword evidence="2 4" id="KW-0863">Zinc-finger</keyword>
<dbReference type="PROSITE" id="PS50089">
    <property type="entry name" value="ZF_RING_2"/>
    <property type="match status" value="2"/>
</dbReference>
<evidence type="ECO:0000256" key="3">
    <source>
        <dbReference type="ARBA" id="ARBA00022833"/>
    </source>
</evidence>
<dbReference type="InterPro" id="IPR007527">
    <property type="entry name" value="Znf_SWIM"/>
</dbReference>
<dbReference type="CDD" id="cd16494">
    <property type="entry name" value="RING-CH-C4HC3_ZSWM2"/>
    <property type="match status" value="1"/>
</dbReference>
<feature type="domain" description="SWIM-type" evidence="8">
    <location>
        <begin position="49"/>
        <end position="82"/>
    </location>
</feature>
<feature type="domain" description="RING-type" evidence="6">
    <location>
        <begin position="150"/>
        <end position="202"/>
    </location>
</feature>
<dbReference type="InterPro" id="IPR043145">
    <property type="entry name" value="Znf_ZZ_sf"/>
</dbReference>
<feature type="domain" description="ZZ-type" evidence="7">
    <location>
        <begin position="233"/>
        <end position="284"/>
    </location>
</feature>
<organism evidence="9 10">
    <name type="scientific">Xyrichtys novacula</name>
    <name type="common">Pearly razorfish</name>
    <name type="synonym">Hemipteronotus novacula</name>
    <dbReference type="NCBI Taxonomy" id="13765"/>
    <lineage>
        <taxon>Eukaryota</taxon>
        <taxon>Metazoa</taxon>
        <taxon>Chordata</taxon>
        <taxon>Craniata</taxon>
        <taxon>Vertebrata</taxon>
        <taxon>Euteleostomi</taxon>
        <taxon>Actinopterygii</taxon>
        <taxon>Neopterygii</taxon>
        <taxon>Teleostei</taxon>
        <taxon>Neoteleostei</taxon>
        <taxon>Acanthomorphata</taxon>
        <taxon>Eupercaria</taxon>
        <taxon>Labriformes</taxon>
        <taxon>Labridae</taxon>
        <taxon>Xyrichtys</taxon>
    </lineage>
</organism>
<evidence type="ECO:0000313" key="9">
    <source>
        <dbReference type="EMBL" id="CAJ1087769.1"/>
    </source>
</evidence>
<dbReference type="SMART" id="SM00184">
    <property type="entry name" value="RING"/>
    <property type="match status" value="2"/>
</dbReference>
<sequence>MFRKTTWRNTVSQAVSFHQDQALNTTILLLTSLGPTGFLLKEEGEDRNLKVCLGDPHTCTCPVFIREKEPCKHICWVLLRKFKLPREHEYSFQSGLVERQILEVLHGLHQTKVQRTENDPSTTSGTPNQSGSGREAGSVCRKAVQAEDVCPICQEELLEKKLPVSYCRFGCGNNVHISCMKVWADYQKLSHKEETVKCPLCREDFSSRKLLQDQVKNTAKLFTAAERERPERHLGVSCHSCRICPVSGKCYKCTVCSYFFLCEDCSKGGCHQQHPLAVRTKRKEKWLMEEENGSDGNSPADLLNSVAADPLPERVLVCLPSVRVRPWSRLLDVGLQCRICLQDFNLGQHVRTLPCQHKFHSDCVDTILRKSSCCPLDGFIVYDPLTWRITDRKSPSKPASCLHGERAKPAENKLQDLFVPGVGLRNSNAQVPPSQVVILDPSKNFPVDEGRSQGE</sequence>
<feature type="region of interest" description="Disordered" evidence="5">
    <location>
        <begin position="112"/>
        <end position="135"/>
    </location>
</feature>
<dbReference type="PROSITE" id="PS50966">
    <property type="entry name" value="ZF_SWIM"/>
    <property type="match status" value="1"/>
</dbReference>
<name>A0AAV1HRL7_XYRNO</name>
<dbReference type="InterPro" id="IPR013083">
    <property type="entry name" value="Znf_RING/FYVE/PHD"/>
</dbReference>
<gene>
    <name evidence="9" type="ORF">XNOV1_A034362</name>
</gene>
<dbReference type="Gene3D" id="3.30.40.10">
    <property type="entry name" value="Zinc/RING finger domain, C3HC4 (zinc finger)"/>
    <property type="match status" value="2"/>
</dbReference>
<dbReference type="Gene3D" id="3.30.60.90">
    <property type="match status" value="1"/>
</dbReference>
<dbReference type="GO" id="GO:0061630">
    <property type="term" value="F:ubiquitin protein ligase activity"/>
    <property type="evidence" value="ECO:0007669"/>
    <property type="project" value="InterPro"/>
</dbReference>
<proteinExistence type="predicted"/>